<reference evidence="1" key="1">
    <citation type="submission" date="2014-11" db="EMBL/GenBank/DDBJ databases">
        <authorList>
            <person name="Amaro Gonzalez C."/>
        </authorList>
    </citation>
    <scope>NUCLEOTIDE SEQUENCE</scope>
</reference>
<organism evidence="1">
    <name type="scientific">Anguilla anguilla</name>
    <name type="common">European freshwater eel</name>
    <name type="synonym">Muraena anguilla</name>
    <dbReference type="NCBI Taxonomy" id="7936"/>
    <lineage>
        <taxon>Eukaryota</taxon>
        <taxon>Metazoa</taxon>
        <taxon>Chordata</taxon>
        <taxon>Craniata</taxon>
        <taxon>Vertebrata</taxon>
        <taxon>Euteleostomi</taxon>
        <taxon>Actinopterygii</taxon>
        <taxon>Neopterygii</taxon>
        <taxon>Teleostei</taxon>
        <taxon>Anguilliformes</taxon>
        <taxon>Anguillidae</taxon>
        <taxon>Anguilla</taxon>
    </lineage>
</organism>
<evidence type="ECO:0000313" key="1">
    <source>
        <dbReference type="EMBL" id="JAH59140.1"/>
    </source>
</evidence>
<accession>A0A0E9U1R4</accession>
<dbReference type="AlphaFoldDB" id="A0A0E9U1R4"/>
<sequence>MPRELFDYKSEIVEHITKSNKKHVFSMELTVTKPHA</sequence>
<protein>
    <submittedName>
        <fullName evidence="1">Uncharacterized protein</fullName>
    </submittedName>
</protein>
<proteinExistence type="predicted"/>
<dbReference type="EMBL" id="GBXM01049437">
    <property type="protein sequence ID" value="JAH59140.1"/>
    <property type="molecule type" value="Transcribed_RNA"/>
</dbReference>
<reference evidence="1" key="2">
    <citation type="journal article" date="2015" name="Fish Shellfish Immunol.">
        <title>Early steps in the European eel (Anguilla anguilla)-Vibrio vulnificus interaction in the gills: Role of the RtxA13 toxin.</title>
        <authorList>
            <person name="Callol A."/>
            <person name="Pajuelo D."/>
            <person name="Ebbesson L."/>
            <person name="Teles M."/>
            <person name="MacKenzie S."/>
            <person name="Amaro C."/>
        </authorList>
    </citation>
    <scope>NUCLEOTIDE SEQUENCE</scope>
</reference>
<name>A0A0E9U1R4_ANGAN</name>